<organism evidence="2 3">
    <name type="scientific">Anthropogastromicrobium aceti</name>
    <dbReference type="NCBI Taxonomy" id="2981768"/>
    <lineage>
        <taxon>Bacteria</taxon>
        <taxon>Bacillati</taxon>
        <taxon>Bacillota</taxon>
        <taxon>Clostridia</taxon>
        <taxon>Lachnospirales</taxon>
        <taxon>Lachnospiraceae</taxon>
        <taxon>Anthropogastromicrobium</taxon>
    </lineage>
</organism>
<keyword evidence="1" id="KW-1133">Transmembrane helix</keyword>
<dbReference type="EMBL" id="JAJEQN010000004">
    <property type="protein sequence ID" value="MCC2220513.1"/>
    <property type="molecule type" value="Genomic_DNA"/>
</dbReference>
<keyword evidence="3" id="KW-1185">Reference proteome</keyword>
<proteinExistence type="predicted"/>
<reference evidence="2 3" key="1">
    <citation type="submission" date="2021-10" db="EMBL/GenBank/DDBJ databases">
        <title>Anaerobic single-cell dispensing facilitates the cultivation of human gut bacteria.</title>
        <authorList>
            <person name="Afrizal A."/>
        </authorList>
    </citation>
    <scope>NUCLEOTIDE SEQUENCE [LARGE SCALE GENOMIC DNA]</scope>
    <source>
        <strain evidence="2 3">CLA-AA-H224</strain>
    </source>
</reference>
<accession>A0AAE3E2J9</accession>
<evidence type="ECO:0000256" key="1">
    <source>
        <dbReference type="SAM" id="Phobius"/>
    </source>
</evidence>
<evidence type="ECO:0000313" key="2">
    <source>
        <dbReference type="EMBL" id="MCC2220513.1"/>
    </source>
</evidence>
<keyword evidence="1" id="KW-0472">Membrane</keyword>
<sequence>MNTAIEQYIRELSDLLCCDKATKQQFLSKFQQTLEDFEAEQENSPISYSDLVSEFDTPRATADAFLSQLDISHVQPAMRTTNKKKLFWASLCVIAILFLVGLSLYRVYLNKLADEGYFEPPVYHLTPAEARTFDPDEYFNDK</sequence>
<comment type="caution">
    <text evidence="2">The sequence shown here is derived from an EMBL/GenBank/DDBJ whole genome shotgun (WGS) entry which is preliminary data.</text>
</comment>
<protein>
    <recommendedName>
        <fullName evidence="4">DUF1700 domain-containing protein</fullName>
    </recommendedName>
</protein>
<name>A0AAE3E2J9_9FIRM</name>
<evidence type="ECO:0008006" key="4">
    <source>
        <dbReference type="Google" id="ProtNLM"/>
    </source>
</evidence>
<keyword evidence="1" id="KW-0812">Transmembrane</keyword>
<dbReference type="RefSeq" id="WP_308731067.1">
    <property type="nucleotide sequence ID" value="NZ_JAJEQN010000004.1"/>
</dbReference>
<dbReference type="AlphaFoldDB" id="A0AAE3E2J9"/>
<evidence type="ECO:0000313" key="3">
    <source>
        <dbReference type="Proteomes" id="UP001198200"/>
    </source>
</evidence>
<gene>
    <name evidence="2" type="ORF">LKD48_02455</name>
</gene>
<dbReference type="Proteomes" id="UP001198200">
    <property type="component" value="Unassembled WGS sequence"/>
</dbReference>
<feature type="transmembrane region" description="Helical" evidence="1">
    <location>
        <begin position="86"/>
        <end position="108"/>
    </location>
</feature>